<reference evidence="2 3" key="1">
    <citation type="submission" date="2020-03" db="EMBL/GenBank/DDBJ databases">
        <title>Whole genome shotgun sequence of Phytohabitans houttuyneae NBRC 108639.</title>
        <authorList>
            <person name="Komaki H."/>
            <person name="Tamura T."/>
        </authorList>
    </citation>
    <scope>NUCLEOTIDE SEQUENCE [LARGE SCALE GENOMIC DNA]</scope>
    <source>
        <strain evidence="2 3">NBRC 108639</strain>
    </source>
</reference>
<dbReference type="Proteomes" id="UP000482800">
    <property type="component" value="Unassembled WGS sequence"/>
</dbReference>
<dbReference type="PANTHER" id="PTHR32305:SF15">
    <property type="entry name" value="PROTEIN RHSA-RELATED"/>
    <property type="match status" value="1"/>
</dbReference>
<dbReference type="NCBIfam" id="TIGR03696">
    <property type="entry name" value="Rhs_assc_core"/>
    <property type="match status" value="1"/>
</dbReference>
<dbReference type="EMBL" id="BLPF01000001">
    <property type="protein sequence ID" value="GFJ77477.1"/>
    <property type="molecule type" value="Genomic_DNA"/>
</dbReference>
<dbReference type="InterPro" id="IPR022385">
    <property type="entry name" value="Rhs_assc_core"/>
</dbReference>
<comment type="caution">
    <text evidence="2">The sequence shown here is derived from an EMBL/GenBank/DDBJ whole genome shotgun (WGS) entry which is preliminary data.</text>
</comment>
<feature type="compositionally biased region" description="Basic and acidic residues" evidence="1">
    <location>
        <begin position="1014"/>
        <end position="1025"/>
    </location>
</feature>
<evidence type="ECO:0000313" key="3">
    <source>
        <dbReference type="Proteomes" id="UP000482800"/>
    </source>
</evidence>
<protein>
    <recommendedName>
        <fullName evidence="4">RHS repeat-associated core domain-containing protein</fullName>
    </recommendedName>
</protein>
<feature type="compositionally biased region" description="Polar residues" evidence="1">
    <location>
        <begin position="577"/>
        <end position="595"/>
    </location>
</feature>
<accession>A0A6V8K6V1</accession>
<feature type="region of interest" description="Disordered" evidence="1">
    <location>
        <begin position="1001"/>
        <end position="1031"/>
    </location>
</feature>
<evidence type="ECO:0008006" key="4">
    <source>
        <dbReference type="Google" id="ProtNLM"/>
    </source>
</evidence>
<dbReference type="PANTHER" id="PTHR32305">
    <property type="match status" value="1"/>
</dbReference>
<dbReference type="Gene3D" id="2.180.10.10">
    <property type="entry name" value="RHS repeat-associated core"/>
    <property type="match status" value="2"/>
</dbReference>
<name>A0A6V8K6V1_9ACTN</name>
<feature type="region of interest" description="Disordered" evidence="1">
    <location>
        <begin position="1362"/>
        <end position="1389"/>
    </location>
</feature>
<reference evidence="2 3" key="2">
    <citation type="submission" date="2020-03" db="EMBL/GenBank/DDBJ databases">
        <authorList>
            <person name="Ichikawa N."/>
            <person name="Kimura A."/>
            <person name="Kitahashi Y."/>
            <person name="Uohara A."/>
        </authorList>
    </citation>
    <scope>NUCLEOTIDE SEQUENCE [LARGE SCALE GENOMIC DNA]</scope>
    <source>
        <strain evidence="2 3">NBRC 108639</strain>
    </source>
</reference>
<keyword evidence="3" id="KW-1185">Reference proteome</keyword>
<evidence type="ECO:0000256" key="1">
    <source>
        <dbReference type="SAM" id="MobiDB-lite"/>
    </source>
</evidence>
<gene>
    <name evidence="2" type="ORF">Phou_016570</name>
</gene>
<dbReference type="InterPro" id="IPR050708">
    <property type="entry name" value="T6SS_VgrG/RHS"/>
</dbReference>
<feature type="region of interest" description="Disordered" evidence="1">
    <location>
        <begin position="565"/>
        <end position="622"/>
    </location>
</feature>
<evidence type="ECO:0000313" key="2">
    <source>
        <dbReference type="EMBL" id="GFJ77477.1"/>
    </source>
</evidence>
<organism evidence="2 3">
    <name type="scientific">Phytohabitans houttuyneae</name>
    <dbReference type="NCBI Taxonomy" id="1076126"/>
    <lineage>
        <taxon>Bacteria</taxon>
        <taxon>Bacillati</taxon>
        <taxon>Actinomycetota</taxon>
        <taxon>Actinomycetes</taxon>
        <taxon>Micromonosporales</taxon>
        <taxon>Micromonosporaceae</taxon>
    </lineage>
</organism>
<proteinExistence type="predicted"/>
<sequence>MTAGQNIANTVIAKLGTGGQVRIYNNAGATHVLVDVQGYFTDNTVTTAGGTFVPLSPVRIVNTMSGLGSPATQIGAGETRSFTVTGVGGVPTANVSAVAVNLTVREPTSSGYITAFAAGTTRPAGLSTLNTTPGVEIATLAQVKVGTGGQISVYNLAGSLDLFIDVQGYYLDSTQAGRDLYVPISPQRIFDNRTGMPNSTTRAVQAAGGKNITTGGVVVPSAGVTAVVLSVTAVSPNAAGYLDVFPDGMVRSGSSALNYNGGGNHVTGTVIAKVGAGGRVAVYANFGTPGLIVDVQGYFQSMPSGTPAAPTVTSSTYPSSVWTPGAASGSFTFTTSSSTVTRYLYAVDDATFATASSVQTSSGAPATVTVTPGDGWHTLYVRAVDFANNLSPVQTYPFGTTPGITTPKKDARTQRFLRLDGLARPGYTGVTWKYRLAETDAWTNIPTTDVTVGGAAVTAWPVTVPSGGANSNPPELSWDVPRTVYRADGTVQVQVCFTDTSGTACSTVPVTVTLDQNDVGSAASDEVGPGSVSLLSGNYTVSGSDVSVDSYGSDLTLSRTFNTMDPHAGPAAAPQQLDANQTEVESGTSGFTTRGATVAASAPARTGATGLKISPSGTSPTNTDTAAVVGYDEGNGLQLGMKAGHTYTFSTWIYVPAGTGLSAASTPRGLRAVAYHRTGAGAWTEVRSNPATATDTWQQLRLRVTLPAGTTEAILLLHNGNPTTESAKWVAYDHSSLTEEGIFGPGWVASTPVEEANAAWTGLTDRGSAVTVTDPDGIPVTFAKKTGGGYKPTGEDATSGLTLTAGTSGAGGPADFTVADLDGNSTLFTPAKTYTSAATTTGPHAYRVARVSQPGSNQNTTYGHDAEGRLTQVLAPLPPGVSSCTTWQAGCKALQFVYNSGGQLTAVTFRTTYSTGTELKVDVACYTYDPATGRLLQTWDPRLGSTAGSGVQPIACNPASLVLPTAYTYDTAGRLATITPAGLAAWSIGYDSSGRLSTVSRTHNSANGGGTETSRVEYEVPRDSDSGNPSWRPDLSTTAAVGAWGQQDVPVTVAAVFGPGQTASRTDLRGAAVTYINPDGRATNTAEYTGSAWAITTSEYDEHGNTVRTLSAANRDLVLGNTSAPVLDAITAPDPAAKALALSTVNIYTADGQDPTDTYSPYHLVTLSDGRTLGARAHNRITYDVGTETGHPAGPLLHLPIQTTVAASLSADPVPTDEQDTRTTRNEYALSTTDATGWTFRQPMKVVTDPGGLDSTTITRYDPDSGLAIESRLPSEPGGGGPGTTITIYYTSGTNAADAACGNKPRWANLVCVTKPASTNPGTAGLPQLVVTRTTDYDYLNRARVVDETVIDAAGTTRTRTTTTDYDNTGFSPRVRRTETTGGLGTAVPATVTAYDPNTGLTTTVTSGSTSATTGYDDFGRVTTYKDADEATGNAANQTTTTYDNAGRIATTTDAKGTVTYGYGGGGDRRDNPTSMTVTGVTGTFTARYDPDGRLAQQDWPNGLRQLNEYDPAGEQTSRLQAREDSIWLSEATTVSIHGQTRTHTYTGAADYAGIHSYTYDALGRLTQAADSTSAGCTTRTYAFNANTNRTNRTSYPPTTNGACQTTTGTATAYSYDTADRLLPTGSHAGLTYDAFGRTTTLPAADTTAGTGNLTVAYYANDLVRTQTQNGTTLTNGLDANGRLRSWTNSTNTVTKTNHYSDSSSDSPDWISETTDHTQWTRNITDLAGSLAATLDQTGGLTWQVTNIHGDVIGTAPATATDPNTYYLADEYGTPIGPAPTRYGWLGGKQRSTEDLAGLTLMGVRLYAPALGRFLQTDPVDGGSCNAYEYTCADPINKFDLDGRKWCWKFCGARKYAPALACSWSCGLHSWGIGKAAHGYAKLGGGRCSNRYGLRTCTNVSSWMYPRQGFTVGDTYITGRSRKAVTRERIRHERIHRRQWRKWGLAFGPMYFLGGSKACKNRYERQAGLRDGGYRC</sequence>